<organism evidence="1 2">
    <name type="scientific">Paramarasmius palmivorus</name>
    <dbReference type="NCBI Taxonomy" id="297713"/>
    <lineage>
        <taxon>Eukaryota</taxon>
        <taxon>Fungi</taxon>
        <taxon>Dikarya</taxon>
        <taxon>Basidiomycota</taxon>
        <taxon>Agaricomycotina</taxon>
        <taxon>Agaricomycetes</taxon>
        <taxon>Agaricomycetidae</taxon>
        <taxon>Agaricales</taxon>
        <taxon>Marasmiineae</taxon>
        <taxon>Marasmiaceae</taxon>
        <taxon>Paramarasmius</taxon>
    </lineage>
</organism>
<evidence type="ECO:0008006" key="3">
    <source>
        <dbReference type="Google" id="ProtNLM"/>
    </source>
</evidence>
<proteinExistence type="predicted"/>
<evidence type="ECO:0000313" key="1">
    <source>
        <dbReference type="EMBL" id="KAK7030410.1"/>
    </source>
</evidence>
<evidence type="ECO:0000313" key="2">
    <source>
        <dbReference type="Proteomes" id="UP001383192"/>
    </source>
</evidence>
<dbReference type="AlphaFoldDB" id="A0AAW0BU20"/>
<sequence>MNVVFEGQSTRYHRGSAVEELPLYMLYLEALFGARQDGALQQQSTNNKHQYSRKVTYMNCLRSQAWNLNASPTSATNVQPLSYTPMPHIPIELIQRVVDFLHGDMPSLMALSLVARAWLPRSRQHIFHELQLPKGHARLEVFKHLCLHPLSTIPIHHIRKLTLHKPPSSMPWKALFAELFSPAFTSEQSMPLIEALLYNVEEINVVGINASRHWPPFYDLARSGQLHNIRTLTLTRCTLCYYGDLRFVFNTMDAMESLTLDEVKTNYYRSSGRVDYTLPETLRRLYIRDKLGAKCYISVLLDLKHSTCLNLREVYVDIGASRSFIEDLQYFLQRSSGYGRGRRSCTLAVRGNDVTSSDLRIFVAETKRAGWELTLKGKLDMICRLFSLRGLRPADAIDACSSSNLKHVQVEDVLEFMNSDEQFLRVFMHFEQLLKLDPIFGSVKGVRVEIILGFPAVMLHGAGWDSSERMVFRGSYPQMLMDVMVEEMQELLPYCHGRGVLQVKKVYRPA</sequence>
<dbReference type="EMBL" id="JAYKXP010000076">
    <property type="protein sequence ID" value="KAK7030410.1"/>
    <property type="molecule type" value="Genomic_DNA"/>
</dbReference>
<accession>A0AAW0BU20</accession>
<protein>
    <recommendedName>
        <fullName evidence="3">F-box domain-containing protein</fullName>
    </recommendedName>
</protein>
<gene>
    <name evidence="1" type="ORF">VNI00_014154</name>
</gene>
<dbReference type="Proteomes" id="UP001383192">
    <property type="component" value="Unassembled WGS sequence"/>
</dbReference>
<comment type="caution">
    <text evidence="1">The sequence shown here is derived from an EMBL/GenBank/DDBJ whole genome shotgun (WGS) entry which is preliminary data.</text>
</comment>
<keyword evidence="2" id="KW-1185">Reference proteome</keyword>
<reference evidence="1 2" key="1">
    <citation type="submission" date="2024-01" db="EMBL/GenBank/DDBJ databases">
        <title>A draft genome for a cacao thread blight-causing isolate of Paramarasmius palmivorus.</title>
        <authorList>
            <person name="Baruah I.K."/>
            <person name="Bukari Y."/>
            <person name="Amoako-Attah I."/>
            <person name="Meinhardt L.W."/>
            <person name="Bailey B.A."/>
            <person name="Cohen S.P."/>
        </authorList>
    </citation>
    <scope>NUCLEOTIDE SEQUENCE [LARGE SCALE GENOMIC DNA]</scope>
    <source>
        <strain evidence="1 2">GH-12</strain>
    </source>
</reference>
<name>A0AAW0BU20_9AGAR</name>